<organism evidence="1 2">
    <name type="scientific">Lophiostoma macrostomum CBS 122681</name>
    <dbReference type="NCBI Taxonomy" id="1314788"/>
    <lineage>
        <taxon>Eukaryota</taxon>
        <taxon>Fungi</taxon>
        <taxon>Dikarya</taxon>
        <taxon>Ascomycota</taxon>
        <taxon>Pezizomycotina</taxon>
        <taxon>Dothideomycetes</taxon>
        <taxon>Pleosporomycetidae</taxon>
        <taxon>Pleosporales</taxon>
        <taxon>Lophiostomataceae</taxon>
        <taxon>Lophiostoma</taxon>
    </lineage>
</organism>
<gene>
    <name evidence="1" type="ORF">K491DRAFT_90225</name>
</gene>
<keyword evidence="2" id="KW-1185">Reference proteome</keyword>
<reference evidence="1" key="1">
    <citation type="journal article" date="2020" name="Stud. Mycol.">
        <title>101 Dothideomycetes genomes: a test case for predicting lifestyles and emergence of pathogens.</title>
        <authorList>
            <person name="Haridas S."/>
            <person name="Albert R."/>
            <person name="Binder M."/>
            <person name="Bloem J."/>
            <person name="Labutti K."/>
            <person name="Salamov A."/>
            <person name="Andreopoulos B."/>
            <person name="Baker S."/>
            <person name="Barry K."/>
            <person name="Bills G."/>
            <person name="Bluhm B."/>
            <person name="Cannon C."/>
            <person name="Castanera R."/>
            <person name="Culley D."/>
            <person name="Daum C."/>
            <person name="Ezra D."/>
            <person name="Gonzalez J."/>
            <person name="Henrissat B."/>
            <person name="Kuo A."/>
            <person name="Liang C."/>
            <person name="Lipzen A."/>
            <person name="Lutzoni F."/>
            <person name="Magnuson J."/>
            <person name="Mondo S."/>
            <person name="Nolan M."/>
            <person name="Ohm R."/>
            <person name="Pangilinan J."/>
            <person name="Park H.-J."/>
            <person name="Ramirez L."/>
            <person name="Alfaro M."/>
            <person name="Sun H."/>
            <person name="Tritt A."/>
            <person name="Yoshinaga Y."/>
            <person name="Zwiers L.-H."/>
            <person name="Turgeon B."/>
            <person name="Goodwin S."/>
            <person name="Spatafora J."/>
            <person name="Crous P."/>
            <person name="Grigoriev I."/>
        </authorList>
    </citation>
    <scope>NUCLEOTIDE SEQUENCE</scope>
    <source>
        <strain evidence="1">CBS 122681</strain>
    </source>
</reference>
<name>A0A6A6SV71_9PLEO</name>
<dbReference type="AlphaFoldDB" id="A0A6A6SV71"/>
<dbReference type="Proteomes" id="UP000799324">
    <property type="component" value="Unassembled WGS sequence"/>
</dbReference>
<accession>A0A6A6SV71</accession>
<sequence length="126" mass="14246">MNQRPFFACFTASTAHHMQRPMSARCHWPLLRARQARDKLAWLTTPLLHLPLGGDGASLICPRVRARRLTGVRRLLPPRQVFGHPTLQETLNPIAFCRVHSIDRAAAAKAWSRSNSWATSFGRHGM</sequence>
<proteinExistence type="predicted"/>
<protein>
    <submittedName>
        <fullName evidence="1">Uncharacterized protein</fullName>
    </submittedName>
</protein>
<evidence type="ECO:0000313" key="2">
    <source>
        <dbReference type="Proteomes" id="UP000799324"/>
    </source>
</evidence>
<evidence type="ECO:0000313" key="1">
    <source>
        <dbReference type="EMBL" id="KAF2651480.1"/>
    </source>
</evidence>
<dbReference type="EMBL" id="MU004425">
    <property type="protein sequence ID" value="KAF2651480.1"/>
    <property type="molecule type" value="Genomic_DNA"/>
</dbReference>